<gene>
    <name evidence="1" type="ORF">B0I08_101287</name>
</gene>
<accession>A0A2T0VIW6</accession>
<organism evidence="1 2">
    <name type="scientific">Glaciihabitans tibetensis</name>
    <dbReference type="NCBI Taxonomy" id="1266600"/>
    <lineage>
        <taxon>Bacteria</taxon>
        <taxon>Bacillati</taxon>
        <taxon>Actinomycetota</taxon>
        <taxon>Actinomycetes</taxon>
        <taxon>Micrococcales</taxon>
        <taxon>Microbacteriaceae</taxon>
        <taxon>Glaciihabitans</taxon>
    </lineage>
</organism>
<dbReference type="AlphaFoldDB" id="A0A2T0VIW6"/>
<dbReference type="RefSeq" id="WP_106209088.1">
    <property type="nucleotide sequence ID" value="NZ_PVTL01000001.1"/>
</dbReference>
<dbReference type="Proteomes" id="UP000237983">
    <property type="component" value="Unassembled WGS sequence"/>
</dbReference>
<dbReference type="Gene3D" id="2.30.110.10">
    <property type="entry name" value="Electron Transport, Fmn-binding Protein, Chain A"/>
    <property type="match status" value="1"/>
</dbReference>
<evidence type="ECO:0000313" key="1">
    <source>
        <dbReference type="EMBL" id="PRY70159.1"/>
    </source>
</evidence>
<keyword evidence="2" id="KW-1185">Reference proteome</keyword>
<dbReference type="Pfam" id="PF12900">
    <property type="entry name" value="Pyridox_ox_2"/>
    <property type="match status" value="1"/>
</dbReference>
<dbReference type="InterPro" id="IPR012349">
    <property type="entry name" value="Split_barrel_FMN-bd"/>
</dbReference>
<dbReference type="InterPro" id="IPR024747">
    <property type="entry name" value="Pyridox_Oxase-rel"/>
</dbReference>
<name>A0A2T0VIW6_9MICO</name>
<dbReference type="EMBL" id="PVTL01000001">
    <property type="protein sequence ID" value="PRY70159.1"/>
    <property type="molecule type" value="Genomic_DNA"/>
</dbReference>
<protein>
    <submittedName>
        <fullName evidence="1">Nitroimidazol reductase NimA-like FMN-containing flavoprotein (Pyridoxamine 5'-phosphate oxidase superfamily)</fullName>
    </submittedName>
</protein>
<evidence type="ECO:0000313" key="2">
    <source>
        <dbReference type="Proteomes" id="UP000237983"/>
    </source>
</evidence>
<dbReference type="OrthoDB" id="7062584at2"/>
<sequence length="140" mass="15565">MSDAEDVMIVLDESECWVLLRSHSLGRLAASAAGVIDIFPLNYYADGSTILMRTTPGTKLVEMTIHSDVAFEIDDFTDEEAVSVVVKGTAEWLDTRSAIEEADRAPLVSWLPTLKYVYVRITPTSVTGRRFVRGPEPERD</sequence>
<comment type="caution">
    <text evidence="1">The sequence shown here is derived from an EMBL/GenBank/DDBJ whole genome shotgun (WGS) entry which is preliminary data.</text>
</comment>
<dbReference type="SUPFAM" id="SSF50475">
    <property type="entry name" value="FMN-binding split barrel"/>
    <property type="match status" value="1"/>
</dbReference>
<proteinExistence type="predicted"/>
<reference evidence="1 2" key="1">
    <citation type="submission" date="2018-03" db="EMBL/GenBank/DDBJ databases">
        <title>Genomic Encyclopedia of Type Strains, Phase III (KMG-III): the genomes of soil and plant-associated and newly described type strains.</title>
        <authorList>
            <person name="Whitman W."/>
        </authorList>
    </citation>
    <scope>NUCLEOTIDE SEQUENCE [LARGE SCALE GENOMIC DNA]</scope>
    <source>
        <strain evidence="1 2">CGMCC 1.12484</strain>
    </source>
</reference>